<evidence type="ECO:0000256" key="1">
    <source>
        <dbReference type="SAM" id="MobiDB-lite"/>
    </source>
</evidence>
<evidence type="ECO:0000313" key="2">
    <source>
        <dbReference type="EMBL" id="CAI9108757.1"/>
    </source>
</evidence>
<organism evidence="2 3">
    <name type="scientific">Oldenlandia corymbosa var. corymbosa</name>
    <dbReference type="NCBI Taxonomy" id="529605"/>
    <lineage>
        <taxon>Eukaryota</taxon>
        <taxon>Viridiplantae</taxon>
        <taxon>Streptophyta</taxon>
        <taxon>Embryophyta</taxon>
        <taxon>Tracheophyta</taxon>
        <taxon>Spermatophyta</taxon>
        <taxon>Magnoliopsida</taxon>
        <taxon>eudicotyledons</taxon>
        <taxon>Gunneridae</taxon>
        <taxon>Pentapetalae</taxon>
        <taxon>asterids</taxon>
        <taxon>lamiids</taxon>
        <taxon>Gentianales</taxon>
        <taxon>Rubiaceae</taxon>
        <taxon>Rubioideae</taxon>
        <taxon>Spermacoceae</taxon>
        <taxon>Hedyotis-Oldenlandia complex</taxon>
        <taxon>Oldenlandia</taxon>
    </lineage>
</organism>
<sequence length="254" mass="28041">MEFEEMEPIFGELKAEWSVGAPKTAALKPFLFLVGGLLNSPDVLRISVTDFHSNTWESRKSKSQLEDMRDSIGIGGSWSDFVEYVIASLKSEDVKLVMEGESKSGGAAKAKLVAQKAKGMPRIIITLAKLVNADANEAMANLSLELHEAYKKMHLSLVNEERRCCQLTKTLSDEQEKNDTLQRHIDTMTFSKKQKFQNSIDKAGLDNGSLVQQSSPDKQAAPVAASTKATKRVVPTHRRAKVRGAFLQESDDDA</sequence>
<dbReference type="EMBL" id="OX459123">
    <property type="protein sequence ID" value="CAI9108757.1"/>
    <property type="molecule type" value="Genomic_DNA"/>
</dbReference>
<reference evidence="2" key="1">
    <citation type="submission" date="2023-03" db="EMBL/GenBank/DDBJ databases">
        <authorList>
            <person name="Julca I."/>
        </authorList>
    </citation>
    <scope>NUCLEOTIDE SEQUENCE</scope>
</reference>
<name>A0AAV1DP33_OLDCO</name>
<protein>
    <submittedName>
        <fullName evidence="2">OLC1v1008438C1</fullName>
    </submittedName>
</protein>
<dbReference type="Proteomes" id="UP001161247">
    <property type="component" value="Chromosome 6"/>
</dbReference>
<evidence type="ECO:0000313" key="3">
    <source>
        <dbReference type="Proteomes" id="UP001161247"/>
    </source>
</evidence>
<feature type="region of interest" description="Disordered" evidence="1">
    <location>
        <begin position="205"/>
        <end position="254"/>
    </location>
</feature>
<dbReference type="AlphaFoldDB" id="A0AAV1DP33"/>
<dbReference type="PANTHER" id="PTHR35770">
    <property type="entry name" value="U2 SMALL NUCLEAR RIBONUCLEOPROTEIN AUXILIARY FACTOR-LIKE PROTEIN"/>
    <property type="match status" value="1"/>
</dbReference>
<gene>
    <name evidence="2" type="ORF">OLC1_LOCUS16780</name>
</gene>
<proteinExistence type="predicted"/>
<feature type="compositionally biased region" description="Basic residues" evidence="1">
    <location>
        <begin position="229"/>
        <end position="242"/>
    </location>
</feature>
<accession>A0AAV1DP33</accession>
<dbReference type="PANTHER" id="PTHR35770:SF1">
    <property type="entry name" value="U2 SMALL NUCLEAR RIBONUCLEOPROTEIN AUXILIARY FACTOR-LIKE PROTEIN"/>
    <property type="match status" value="1"/>
</dbReference>
<keyword evidence="3" id="KW-1185">Reference proteome</keyword>